<organism evidence="9 10">
    <name type="scientific">Allocatelliglobosispora scoriae</name>
    <dbReference type="NCBI Taxonomy" id="643052"/>
    <lineage>
        <taxon>Bacteria</taxon>
        <taxon>Bacillati</taxon>
        <taxon>Actinomycetota</taxon>
        <taxon>Actinomycetes</taxon>
        <taxon>Micromonosporales</taxon>
        <taxon>Micromonosporaceae</taxon>
        <taxon>Allocatelliglobosispora</taxon>
    </lineage>
</organism>
<comment type="caution">
    <text evidence="9">The sequence shown here is derived from an EMBL/GenBank/DDBJ whole genome shotgun (WGS) entry which is preliminary data.</text>
</comment>
<evidence type="ECO:0000256" key="1">
    <source>
        <dbReference type="ARBA" id="ARBA00022741"/>
    </source>
</evidence>
<feature type="domain" description="Helicase ATP-binding" evidence="7">
    <location>
        <begin position="34"/>
        <end position="204"/>
    </location>
</feature>
<dbReference type="Pfam" id="PF00270">
    <property type="entry name" value="DEAD"/>
    <property type="match status" value="1"/>
</dbReference>
<dbReference type="GO" id="GO:0006310">
    <property type="term" value="P:DNA recombination"/>
    <property type="evidence" value="ECO:0007669"/>
    <property type="project" value="InterPro"/>
</dbReference>
<dbReference type="NCBIfam" id="TIGR00614">
    <property type="entry name" value="recQ_fam"/>
    <property type="match status" value="1"/>
</dbReference>
<dbReference type="GO" id="GO:0009378">
    <property type="term" value="F:four-way junction helicase activity"/>
    <property type="evidence" value="ECO:0007669"/>
    <property type="project" value="TreeGrafter"/>
</dbReference>
<dbReference type="CDD" id="cd17920">
    <property type="entry name" value="DEXHc_RecQ"/>
    <property type="match status" value="1"/>
</dbReference>
<dbReference type="InterPro" id="IPR004589">
    <property type="entry name" value="DNA_helicase_ATP-dep_RecQ"/>
</dbReference>
<keyword evidence="1" id="KW-0547">Nucleotide-binding</keyword>
<evidence type="ECO:0000259" key="8">
    <source>
        <dbReference type="PROSITE" id="PS51194"/>
    </source>
</evidence>
<accession>A0A841C2L6</accession>
<dbReference type="Pfam" id="PF00271">
    <property type="entry name" value="Helicase_C"/>
    <property type="match status" value="1"/>
</dbReference>
<dbReference type="GO" id="GO:0003676">
    <property type="term" value="F:nucleic acid binding"/>
    <property type="evidence" value="ECO:0007669"/>
    <property type="project" value="InterPro"/>
</dbReference>
<dbReference type="SMART" id="SM00487">
    <property type="entry name" value="DEXDc"/>
    <property type="match status" value="1"/>
</dbReference>
<dbReference type="EMBL" id="JACHMN010000003">
    <property type="protein sequence ID" value="MBB5873292.1"/>
    <property type="molecule type" value="Genomic_DNA"/>
</dbReference>
<dbReference type="Pfam" id="PF16124">
    <property type="entry name" value="RecQ_Zn_bind"/>
    <property type="match status" value="1"/>
</dbReference>
<dbReference type="InterPro" id="IPR027417">
    <property type="entry name" value="P-loop_NTPase"/>
</dbReference>
<dbReference type="SUPFAM" id="SSF52540">
    <property type="entry name" value="P-loop containing nucleoside triphosphate hydrolases"/>
    <property type="match status" value="1"/>
</dbReference>
<feature type="domain" description="Helicase C-terminal" evidence="8">
    <location>
        <begin position="228"/>
        <end position="385"/>
    </location>
</feature>
<evidence type="ECO:0000256" key="3">
    <source>
        <dbReference type="ARBA" id="ARBA00022806"/>
    </source>
</evidence>
<dbReference type="GO" id="GO:0016787">
    <property type="term" value="F:hydrolase activity"/>
    <property type="evidence" value="ECO:0007669"/>
    <property type="project" value="UniProtKB-KW"/>
</dbReference>
<name>A0A841C2L6_9ACTN</name>
<keyword evidence="3 9" id="KW-0347">Helicase</keyword>
<dbReference type="InterPro" id="IPR011545">
    <property type="entry name" value="DEAD/DEAH_box_helicase_dom"/>
</dbReference>
<dbReference type="GO" id="GO:0030894">
    <property type="term" value="C:replisome"/>
    <property type="evidence" value="ECO:0007669"/>
    <property type="project" value="TreeGrafter"/>
</dbReference>
<keyword evidence="4" id="KW-0067">ATP-binding</keyword>
<dbReference type="PROSITE" id="PS51194">
    <property type="entry name" value="HELICASE_CTER"/>
    <property type="match status" value="1"/>
</dbReference>
<evidence type="ECO:0000313" key="10">
    <source>
        <dbReference type="Proteomes" id="UP000587527"/>
    </source>
</evidence>
<evidence type="ECO:0000256" key="5">
    <source>
        <dbReference type="ARBA" id="ARBA00044535"/>
    </source>
</evidence>
<keyword evidence="2 9" id="KW-0378">Hydrolase</keyword>
<protein>
    <recommendedName>
        <fullName evidence="5">ATP-dependent DNA helicase RecQ</fullName>
    </recommendedName>
    <alternativeName>
        <fullName evidence="6">DNA 3'-5' helicase RecQ</fullName>
    </alternativeName>
</protein>
<gene>
    <name evidence="9" type="ORF">F4553_006726</name>
</gene>
<dbReference type="PROSITE" id="PS51192">
    <property type="entry name" value="HELICASE_ATP_BIND_1"/>
    <property type="match status" value="1"/>
</dbReference>
<proteinExistence type="predicted"/>
<dbReference type="InterPro" id="IPR036388">
    <property type="entry name" value="WH-like_DNA-bd_sf"/>
</dbReference>
<dbReference type="Proteomes" id="UP000587527">
    <property type="component" value="Unassembled WGS sequence"/>
</dbReference>
<keyword evidence="10" id="KW-1185">Reference proteome</keyword>
<evidence type="ECO:0000313" key="9">
    <source>
        <dbReference type="EMBL" id="MBB5873292.1"/>
    </source>
</evidence>
<evidence type="ECO:0000259" key="7">
    <source>
        <dbReference type="PROSITE" id="PS51192"/>
    </source>
</evidence>
<evidence type="ECO:0000256" key="4">
    <source>
        <dbReference type="ARBA" id="ARBA00022840"/>
    </source>
</evidence>
<dbReference type="AlphaFoldDB" id="A0A841C2L6"/>
<dbReference type="Gene3D" id="3.40.50.300">
    <property type="entry name" value="P-loop containing nucleotide triphosphate hydrolases"/>
    <property type="match status" value="2"/>
</dbReference>
<evidence type="ECO:0000256" key="2">
    <source>
        <dbReference type="ARBA" id="ARBA00022801"/>
    </source>
</evidence>
<dbReference type="InterPro" id="IPR014001">
    <property type="entry name" value="Helicase_ATP-bd"/>
</dbReference>
<dbReference type="PANTHER" id="PTHR13710">
    <property type="entry name" value="DNA HELICASE RECQ FAMILY MEMBER"/>
    <property type="match status" value="1"/>
</dbReference>
<dbReference type="GO" id="GO:0005524">
    <property type="term" value="F:ATP binding"/>
    <property type="evidence" value="ECO:0007669"/>
    <property type="project" value="UniProtKB-KW"/>
</dbReference>
<dbReference type="PANTHER" id="PTHR13710:SF84">
    <property type="entry name" value="ATP-DEPENDENT DNA HELICASE RECS-RELATED"/>
    <property type="match status" value="1"/>
</dbReference>
<reference evidence="9 10" key="1">
    <citation type="submission" date="2020-08" db="EMBL/GenBank/DDBJ databases">
        <title>Sequencing the genomes of 1000 actinobacteria strains.</title>
        <authorList>
            <person name="Klenk H.-P."/>
        </authorList>
    </citation>
    <scope>NUCLEOTIDE SEQUENCE [LARGE SCALE GENOMIC DNA]</scope>
    <source>
        <strain evidence="9 10">DSM 45362</strain>
    </source>
</reference>
<dbReference type="InterPro" id="IPR001650">
    <property type="entry name" value="Helicase_C-like"/>
</dbReference>
<dbReference type="GO" id="GO:0043590">
    <property type="term" value="C:bacterial nucleoid"/>
    <property type="evidence" value="ECO:0007669"/>
    <property type="project" value="TreeGrafter"/>
</dbReference>
<dbReference type="InterPro" id="IPR032284">
    <property type="entry name" value="RecQ_Zn-bd"/>
</dbReference>
<dbReference type="GO" id="GO:0005737">
    <property type="term" value="C:cytoplasm"/>
    <property type="evidence" value="ECO:0007669"/>
    <property type="project" value="TreeGrafter"/>
</dbReference>
<evidence type="ECO:0000256" key="6">
    <source>
        <dbReference type="ARBA" id="ARBA00044550"/>
    </source>
</evidence>
<dbReference type="GO" id="GO:0006281">
    <property type="term" value="P:DNA repair"/>
    <property type="evidence" value="ECO:0007669"/>
    <property type="project" value="TreeGrafter"/>
</dbReference>
<sequence length="553" mass="59761">MMKWFTPFAARRLRRAARQYFGWTTLRSGQLDAMRALYRGKDALVILPTGGGKSAVYQVPATLLGPTLVISPLLALQADQIAGLNERGDPMLRAVRISSAETPRQQEHALAEIRAGRARFLFITPEQLAKPERLAEVKALKPALVAVDEAHCISAWGHEFRPDYLALGHYIRDLGRPPIVALTATASPPVRDDIIARLGLKNPTTVISGLDRPNISLAVDYCSTDAARWRSLVTFLKTQGSDRQGIIYVPTRRAAEELAAKLTGAGFPAEFYHGGLGSGAREERHEEFLADSAPIMVATSAFGMGIDKPDIRYVVHMALPDSPDSYQQEIGRAGRDGQPAQALLLWRAEDEALQRYFTGGPPDFSELCQLAVVLREGPTSKTALAKKTGLGVRKLPQLLALLEEVGAAATLANNRIVVPTHAPQPSVAAKAAVAEAERRQALQLTRVEMMRGFAQGTGCRGRKLLAYFGEHAPGDCGHCDNCTAVPRAGAPAPAPAQRGGEPFAVHSSVRHGDWGIGMVLAYEQDKMTVLFDEVGYKTLSVPVVVGQKLLVPA</sequence>
<dbReference type="GO" id="GO:0043138">
    <property type="term" value="F:3'-5' DNA helicase activity"/>
    <property type="evidence" value="ECO:0007669"/>
    <property type="project" value="TreeGrafter"/>
</dbReference>
<dbReference type="SMART" id="SM00490">
    <property type="entry name" value="HELICc"/>
    <property type="match status" value="1"/>
</dbReference>
<dbReference type="Gene3D" id="1.10.10.10">
    <property type="entry name" value="Winged helix-like DNA-binding domain superfamily/Winged helix DNA-binding domain"/>
    <property type="match status" value="1"/>
</dbReference>